<evidence type="ECO:0000313" key="2">
    <source>
        <dbReference type="Proteomes" id="UP000181899"/>
    </source>
</evidence>
<keyword evidence="2" id="KW-1185">Reference proteome</keyword>
<sequence>MHNEEKKDNLRLLLEKDTSNESHYYYCLQRFGDLNGDYRSLLSTDPINVDIELLRLPDANYELCVALLIMLLRESHWIEGSFERRYRNGEVQQIISKMITLL</sequence>
<gene>
    <name evidence="1" type="ORF">SAMN04488695_1094</name>
</gene>
<evidence type="ECO:0000313" key="1">
    <source>
        <dbReference type="EMBL" id="SFN97166.1"/>
    </source>
</evidence>
<proteinExistence type="predicted"/>
<reference evidence="1 2" key="1">
    <citation type="submission" date="2016-10" db="EMBL/GenBank/DDBJ databases">
        <authorList>
            <person name="de Groot N.N."/>
        </authorList>
    </citation>
    <scope>NUCLEOTIDE SEQUENCE [LARGE SCALE GENOMIC DNA]</scope>
    <source>
        <strain evidence="1 2">ML2</strain>
    </source>
</reference>
<dbReference type="OrthoDB" id="1955280at2"/>
<protein>
    <submittedName>
        <fullName evidence="1">Uncharacterized protein</fullName>
    </submittedName>
</protein>
<dbReference type="RefSeq" id="WP_074912491.1">
    <property type="nucleotide sequence ID" value="NZ_FOVK01000009.1"/>
</dbReference>
<name>A0A1I5DDF7_9CLOT</name>
<organism evidence="1 2">
    <name type="scientific">Proteiniclasticum ruminis</name>
    <dbReference type="NCBI Taxonomy" id="398199"/>
    <lineage>
        <taxon>Bacteria</taxon>
        <taxon>Bacillati</taxon>
        <taxon>Bacillota</taxon>
        <taxon>Clostridia</taxon>
        <taxon>Eubacteriales</taxon>
        <taxon>Clostridiaceae</taxon>
        <taxon>Proteiniclasticum</taxon>
    </lineage>
</organism>
<accession>A0A1I5DDF7</accession>
<dbReference type="AlphaFoldDB" id="A0A1I5DDF7"/>
<dbReference type="EMBL" id="FOVK01000009">
    <property type="protein sequence ID" value="SFN97166.1"/>
    <property type="molecule type" value="Genomic_DNA"/>
</dbReference>
<dbReference type="Proteomes" id="UP000181899">
    <property type="component" value="Unassembled WGS sequence"/>
</dbReference>